<dbReference type="InterPro" id="IPR001678">
    <property type="entry name" value="MeTrfase_RsmB-F_NOP2_dom"/>
</dbReference>
<dbReference type="GO" id="GO:0001510">
    <property type="term" value="P:RNA methylation"/>
    <property type="evidence" value="ECO:0007669"/>
    <property type="project" value="InterPro"/>
</dbReference>
<keyword evidence="3 7" id="KW-0489">Methyltransferase</keyword>
<comment type="caution">
    <text evidence="9">The sequence shown here is derived from an EMBL/GenBank/DDBJ whole genome shotgun (WGS) entry which is preliminary data.</text>
</comment>
<comment type="similarity">
    <text evidence="1 7">Belongs to the class I-like SAM-binding methyltransferase superfamily. RsmB/NOP family.</text>
</comment>
<dbReference type="InterPro" id="IPR027391">
    <property type="entry name" value="Nol1_Nop2_Fmu_2"/>
</dbReference>
<reference evidence="9" key="1">
    <citation type="submission" date="2022-03" db="EMBL/GenBank/DDBJ databases">
        <title>Draft Genome Sequence of Firmicute Strain S0AB, a Heterotrophic Iron/Sulfur-Oxidizing Extreme Acidophile.</title>
        <authorList>
            <person name="Vergara E."/>
            <person name="Pakostova E."/>
            <person name="Johnson D.B."/>
            <person name="Holmes D.S."/>
        </authorList>
    </citation>
    <scope>NUCLEOTIDE SEQUENCE</scope>
    <source>
        <strain evidence="9">S0AB</strain>
    </source>
</reference>
<dbReference type="InterPro" id="IPR029063">
    <property type="entry name" value="SAM-dependent_MTases_sf"/>
</dbReference>
<feature type="active site" description="Nucleophile" evidence="7">
    <location>
        <position position="229"/>
    </location>
</feature>
<dbReference type="Pfam" id="PF17126">
    <property type="entry name" value="RsmF_methylt_CI"/>
    <property type="match status" value="1"/>
</dbReference>
<dbReference type="RefSeq" id="WP_241711573.1">
    <property type="nucleotide sequence ID" value="NZ_JALBUF010000001.1"/>
</dbReference>
<evidence type="ECO:0000256" key="5">
    <source>
        <dbReference type="ARBA" id="ARBA00022691"/>
    </source>
</evidence>
<evidence type="ECO:0000256" key="1">
    <source>
        <dbReference type="ARBA" id="ARBA00007494"/>
    </source>
</evidence>
<protein>
    <submittedName>
        <fullName evidence="9">Ribosomal RNA small subunit methyltransferase F</fullName>
        <ecNumber evidence="9">2.1.1.-</ecNumber>
    </submittedName>
</protein>
<dbReference type="InterPro" id="IPR018314">
    <property type="entry name" value="RsmB/NOL1/NOP2-like_CS"/>
</dbReference>
<organism evidence="9 10">
    <name type="scientific">Sulfoacidibacillus ferrooxidans</name>
    <dbReference type="NCBI Taxonomy" id="2005001"/>
    <lineage>
        <taxon>Bacteria</taxon>
        <taxon>Bacillati</taxon>
        <taxon>Bacillota</taxon>
        <taxon>Bacilli</taxon>
        <taxon>Bacillales</taxon>
        <taxon>Alicyclobacillaceae</taxon>
        <taxon>Sulfoacidibacillus</taxon>
    </lineage>
</organism>
<dbReference type="PRINTS" id="PR02008">
    <property type="entry name" value="RCMTFAMILY"/>
</dbReference>
<dbReference type="CDD" id="cd02440">
    <property type="entry name" value="AdoMet_MTases"/>
    <property type="match status" value="1"/>
</dbReference>
<accession>A0A9X1V8C8</accession>
<keyword evidence="10" id="KW-1185">Reference proteome</keyword>
<dbReference type="Gene3D" id="3.30.70.1170">
    <property type="entry name" value="Sun protein, domain 3"/>
    <property type="match status" value="1"/>
</dbReference>
<keyword evidence="6 7" id="KW-0694">RNA-binding</keyword>
<keyword evidence="5 7" id="KW-0949">S-adenosyl-L-methionine</keyword>
<keyword evidence="4 7" id="KW-0808">Transferase</keyword>
<dbReference type="GO" id="GO:0003723">
    <property type="term" value="F:RNA binding"/>
    <property type="evidence" value="ECO:0007669"/>
    <property type="project" value="UniProtKB-UniRule"/>
</dbReference>
<dbReference type="Pfam" id="PF01189">
    <property type="entry name" value="Methyltr_RsmB-F"/>
    <property type="match status" value="1"/>
</dbReference>
<dbReference type="PROSITE" id="PS51686">
    <property type="entry name" value="SAM_MT_RSMB_NOP"/>
    <property type="match status" value="1"/>
</dbReference>
<dbReference type="PANTHER" id="PTHR22807:SF30">
    <property type="entry name" value="28S RRNA (CYTOSINE(4447)-C(5))-METHYLTRANSFERASE-RELATED"/>
    <property type="match status" value="1"/>
</dbReference>
<dbReference type="AlphaFoldDB" id="A0A9X1V8C8"/>
<feature type="binding site" evidence="7">
    <location>
        <begin position="107"/>
        <end position="113"/>
    </location>
    <ligand>
        <name>S-adenosyl-L-methionine</name>
        <dbReference type="ChEBI" id="CHEBI:59789"/>
    </ligand>
</feature>
<evidence type="ECO:0000313" key="9">
    <source>
        <dbReference type="EMBL" id="MCI0181948.1"/>
    </source>
</evidence>
<keyword evidence="2" id="KW-0963">Cytoplasm</keyword>
<dbReference type="InterPro" id="IPR023267">
    <property type="entry name" value="RCMT"/>
</dbReference>
<evidence type="ECO:0000259" key="8">
    <source>
        <dbReference type="PROSITE" id="PS51686"/>
    </source>
</evidence>
<dbReference type="EC" id="2.1.1.-" evidence="9"/>
<evidence type="ECO:0000256" key="6">
    <source>
        <dbReference type="ARBA" id="ARBA00022884"/>
    </source>
</evidence>
<evidence type="ECO:0000256" key="7">
    <source>
        <dbReference type="PROSITE-ProRule" id="PRU01023"/>
    </source>
</evidence>
<sequence length="501" mass="55902">MNLPHDFEIMYRKVFGETAWFAYLDGYSDRPWRALRVNPKRPICAELYPLLHTPVPWAKDAYMIENDLPLGGDPLHAGGLFYLQEPSAMAPVAALHPVAGESILDLCAAPGGKTTQIAAAMNDRGILVANEIHRERCLALAENTERMGLSSTCVTNLEPHALIPYFEQFFDAVLVDAPCSGEGMFRKDPQSIAQWNEHLPEHNATRQLDILDSAYQMTKPGGRIVYSTCTFNPIENETVLLRFIAEHQDVRLVPLMLPEALPGLSIDQLRSLANEQWPLLEDTLQLVGNDDLARCDTTRSNRYFPYSSNGEGHFVALIEKQISSCAPSQHIGTAHGKKRSLKKRTASAQQQEVIELFTDFACATLSKTYWRKLQETHTLALHGEILYAVPHNLPQTVPFAHGILRKGLPLCTARNHHIVPSHALALALTAHDVQRELQLSYGDIRVLNYLRGETLSVDESNGYLLVTVDGVPQGFGKVVDGILKNHMPKGLRKKYTFVLPH</sequence>
<dbReference type="SUPFAM" id="SSF53335">
    <property type="entry name" value="S-adenosyl-L-methionine-dependent methyltransferases"/>
    <property type="match status" value="1"/>
</dbReference>
<comment type="caution">
    <text evidence="7">Lacks conserved residue(s) required for the propagation of feature annotation.</text>
</comment>
<evidence type="ECO:0000256" key="3">
    <source>
        <dbReference type="ARBA" id="ARBA00022603"/>
    </source>
</evidence>
<dbReference type="Pfam" id="PF17125">
    <property type="entry name" value="Methyltr_RsmF_N"/>
    <property type="match status" value="1"/>
</dbReference>
<feature type="binding site" evidence="7">
    <location>
        <position position="131"/>
    </location>
    <ligand>
        <name>S-adenosyl-L-methionine</name>
        <dbReference type="ChEBI" id="CHEBI:59789"/>
    </ligand>
</feature>
<dbReference type="InterPro" id="IPR031341">
    <property type="entry name" value="Methyltr_RsmF_N"/>
</dbReference>
<feature type="domain" description="SAM-dependent MTase RsmB/NOP-type" evidence="8">
    <location>
        <begin position="1"/>
        <end position="321"/>
    </location>
</feature>
<evidence type="ECO:0000256" key="2">
    <source>
        <dbReference type="ARBA" id="ARBA00022490"/>
    </source>
</evidence>
<dbReference type="Gene3D" id="3.40.50.150">
    <property type="entry name" value="Vaccinia Virus protein VP39"/>
    <property type="match status" value="1"/>
</dbReference>
<dbReference type="InterPro" id="IPR031340">
    <property type="entry name" value="RsmF_methylt_CI"/>
</dbReference>
<dbReference type="Proteomes" id="UP001139263">
    <property type="component" value="Unassembled WGS sequence"/>
</dbReference>
<dbReference type="PROSITE" id="PS01153">
    <property type="entry name" value="NOL1_NOP2_SUN"/>
    <property type="match status" value="1"/>
</dbReference>
<evidence type="ECO:0000256" key="4">
    <source>
        <dbReference type="ARBA" id="ARBA00022679"/>
    </source>
</evidence>
<dbReference type="GO" id="GO:0008173">
    <property type="term" value="F:RNA methyltransferase activity"/>
    <property type="evidence" value="ECO:0007669"/>
    <property type="project" value="InterPro"/>
</dbReference>
<gene>
    <name evidence="9" type="primary">rsmF</name>
    <name evidence="9" type="ORF">MM817_00198</name>
</gene>
<dbReference type="EMBL" id="JALBUF010000001">
    <property type="protein sequence ID" value="MCI0181948.1"/>
    <property type="molecule type" value="Genomic_DNA"/>
</dbReference>
<name>A0A9X1V8C8_9BACL</name>
<proteinExistence type="inferred from homology"/>
<dbReference type="Pfam" id="PF13636">
    <property type="entry name" value="Methyltranf_PUA"/>
    <property type="match status" value="1"/>
</dbReference>
<evidence type="ECO:0000313" key="10">
    <source>
        <dbReference type="Proteomes" id="UP001139263"/>
    </source>
</evidence>
<feature type="binding site" evidence="7">
    <location>
        <position position="176"/>
    </location>
    <ligand>
        <name>S-adenosyl-L-methionine</name>
        <dbReference type="ChEBI" id="CHEBI:59789"/>
    </ligand>
</feature>
<dbReference type="CDD" id="cd21147">
    <property type="entry name" value="RsmF_methylt_CTD1"/>
    <property type="match status" value="1"/>
</dbReference>
<dbReference type="InterPro" id="IPR049560">
    <property type="entry name" value="MeTrfase_RsmB-F_NOP2_cat"/>
</dbReference>
<dbReference type="Gene3D" id="2.30.130.60">
    <property type="match status" value="1"/>
</dbReference>
<dbReference type="PANTHER" id="PTHR22807">
    <property type="entry name" value="NOP2 YEAST -RELATED NOL1/NOP2/FMU SUN DOMAIN-CONTAINING"/>
    <property type="match status" value="1"/>
</dbReference>